<reference evidence="2" key="1">
    <citation type="submission" date="2015-04" db="UniProtKB">
        <authorList>
            <consortium name="EnsemblPlants"/>
        </authorList>
    </citation>
    <scope>IDENTIFICATION</scope>
    <source>
        <strain evidence="2">SL10</strain>
    </source>
</reference>
<keyword evidence="3" id="KW-1185">Reference proteome</keyword>
<feature type="region of interest" description="Disordered" evidence="1">
    <location>
        <begin position="1"/>
        <end position="42"/>
    </location>
</feature>
<dbReference type="OMA" id="AQHATEN"/>
<sequence>MAGERLEHHAHGIGNGGGGSVDSNHKGERIINGHSVGKREAQHATENVTCWRGSAWHRTARDKQIRVRVCDESGYHLIP</sequence>
<dbReference type="HOGENOM" id="CLU_2610289_0_0_1"/>
<reference evidence="2" key="2">
    <citation type="submission" date="2018-04" db="EMBL/GenBank/DDBJ databases">
        <title>OnivRS2 (Oryza nivara Reference Sequence Version 2).</title>
        <authorList>
            <person name="Zhang J."/>
            <person name="Kudrna D."/>
            <person name="Lee S."/>
            <person name="Talag J."/>
            <person name="Rajasekar S."/>
            <person name="Welchert J."/>
            <person name="Hsing Y.-I."/>
            <person name="Wing R.A."/>
        </authorList>
    </citation>
    <scope>NUCLEOTIDE SEQUENCE [LARGE SCALE GENOMIC DNA]</scope>
    <source>
        <strain evidence="2">SL10</strain>
    </source>
</reference>
<dbReference type="EnsemblPlants" id="ONIVA07G08390.1">
    <property type="protein sequence ID" value="ONIVA07G08390.1"/>
    <property type="gene ID" value="ONIVA07G08390"/>
</dbReference>
<accession>A0A0E0HZ16</accession>
<evidence type="ECO:0000256" key="1">
    <source>
        <dbReference type="SAM" id="MobiDB-lite"/>
    </source>
</evidence>
<evidence type="ECO:0000313" key="2">
    <source>
        <dbReference type="EnsemblPlants" id="ONIVA07G08390.1"/>
    </source>
</evidence>
<dbReference type="Gramene" id="ONIVA07G08390.1">
    <property type="protein sequence ID" value="ONIVA07G08390.1"/>
    <property type="gene ID" value="ONIVA07G08390"/>
</dbReference>
<evidence type="ECO:0000313" key="3">
    <source>
        <dbReference type="Proteomes" id="UP000006591"/>
    </source>
</evidence>
<feature type="compositionally biased region" description="Basic and acidic residues" evidence="1">
    <location>
        <begin position="1"/>
        <end position="10"/>
    </location>
</feature>
<dbReference type="AlphaFoldDB" id="A0A0E0HZ16"/>
<protein>
    <submittedName>
        <fullName evidence="2">Uncharacterized protein</fullName>
    </submittedName>
</protein>
<proteinExistence type="predicted"/>
<organism evidence="2">
    <name type="scientific">Oryza nivara</name>
    <name type="common">Indian wild rice</name>
    <name type="synonym">Oryza sativa f. spontanea</name>
    <dbReference type="NCBI Taxonomy" id="4536"/>
    <lineage>
        <taxon>Eukaryota</taxon>
        <taxon>Viridiplantae</taxon>
        <taxon>Streptophyta</taxon>
        <taxon>Embryophyta</taxon>
        <taxon>Tracheophyta</taxon>
        <taxon>Spermatophyta</taxon>
        <taxon>Magnoliopsida</taxon>
        <taxon>Liliopsida</taxon>
        <taxon>Poales</taxon>
        <taxon>Poaceae</taxon>
        <taxon>BOP clade</taxon>
        <taxon>Oryzoideae</taxon>
        <taxon>Oryzeae</taxon>
        <taxon>Oryzinae</taxon>
        <taxon>Oryza</taxon>
    </lineage>
</organism>
<feature type="compositionally biased region" description="Basic and acidic residues" evidence="1">
    <location>
        <begin position="23"/>
        <end position="42"/>
    </location>
</feature>
<dbReference type="Proteomes" id="UP000006591">
    <property type="component" value="Chromosome 7"/>
</dbReference>
<name>A0A0E0HZ16_ORYNI</name>